<dbReference type="SUPFAM" id="SSF53822">
    <property type="entry name" value="Periplasmic binding protein-like I"/>
    <property type="match status" value="1"/>
</dbReference>
<dbReference type="EMBL" id="CADCUM010000072">
    <property type="protein sequence ID" value="CAA9380552.1"/>
    <property type="molecule type" value="Genomic_DNA"/>
</dbReference>
<dbReference type="AlphaFoldDB" id="A0A6J4N7Y5"/>
<name>A0A6J4N7Y5_9ACTN</name>
<sequence>MRPLLATLLALPLLAGCTEPDTTTVALLLADEAGSTARGARIVDVEVLTDRIASACEECELEVYDAGGDADEQVSQVRQALAAESDVLAVWPVDAAQVGEVVPEDVPVVSLVTLVPGSEQFVGLAEGEPDLPPQGTDLEAAREVVLGKRKQMTFVPVRALSEQAADVVVGQLAEKPLTGGTEHEGVPSWLYETTRVTLDTLTTVLVGQGVLDLEELCQGRVAERCTQLGLR</sequence>
<organism evidence="1">
    <name type="scientific">uncultured Nocardioides sp</name>
    <dbReference type="NCBI Taxonomy" id="198441"/>
    <lineage>
        <taxon>Bacteria</taxon>
        <taxon>Bacillati</taxon>
        <taxon>Actinomycetota</taxon>
        <taxon>Actinomycetes</taxon>
        <taxon>Propionibacteriales</taxon>
        <taxon>Nocardioidaceae</taxon>
        <taxon>Nocardioides</taxon>
        <taxon>environmental samples</taxon>
    </lineage>
</organism>
<proteinExistence type="predicted"/>
<reference evidence="1" key="1">
    <citation type="submission" date="2020-02" db="EMBL/GenBank/DDBJ databases">
        <authorList>
            <person name="Meier V. D."/>
        </authorList>
    </citation>
    <scope>NUCLEOTIDE SEQUENCE</scope>
    <source>
        <strain evidence="1">AVDCRST_MAG32</strain>
    </source>
</reference>
<dbReference type="Gene3D" id="3.40.50.2300">
    <property type="match status" value="1"/>
</dbReference>
<evidence type="ECO:0000313" key="1">
    <source>
        <dbReference type="EMBL" id="CAA9380552.1"/>
    </source>
</evidence>
<protein>
    <submittedName>
        <fullName evidence="1">Uncharacterized protein</fullName>
    </submittedName>
</protein>
<gene>
    <name evidence="1" type="ORF">AVDCRST_MAG32-1617</name>
</gene>
<dbReference type="PROSITE" id="PS51257">
    <property type="entry name" value="PROKAR_LIPOPROTEIN"/>
    <property type="match status" value="1"/>
</dbReference>
<accession>A0A6J4N7Y5</accession>
<dbReference type="InterPro" id="IPR028082">
    <property type="entry name" value="Peripla_BP_I"/>
</dbReference>